<reference evidence="4 5" key="1">
    <citation type="submission" date="2018-09" db="EMBL/GenBank/DDBJ databases">
        <title>Whole genome based analysis of evolution and adaptive divergence in Indian and Brazilian strains of Azospirillum brasilense.</title>
        <authorList>
            <person name="Singh C."/>
            <person name="Tripathi A.K."/>
        </authorList>
    </citation>
    <scope>NUCLEOTIDE SEQUENCE [LARGE SCALE GENOMIC DNA]</scope>
    <source>
        <strain evidence="4 5">MTCC4038</strain>
    </source>
</reference>
<reference evidence="3 6" key="2">
    <citation type="submission" date="2023-11" db="EMBL/GenBank/DDBJ databases">
        <title>MicrobeMod: A computational toolkit for identifying prokaryotic methylation and restriction-modification with nanopore sequencing.</title>
        <authorList>
            <person name="Crits-Christoph A."/>
            <person name="Kang S.C."/>
            <person name="Lee H."/>
            <person name="Ostrov N."/>
        </authorList>
    </citation>
    <scope>NUCLEOTIDE SEQUENCE [LARGE SCALE GENOMIC DNA]</scope>
    <source>
        <strain evidence="3 6">ATCC 29145</strain>
    </source>
</reference>
<dbReference type="AlphaFoldDB" id="A0A0P0E9Q9"/>
<evidence type="ECO:0000313" key="5">
    <source>
        <dbReference type="Proteomes" id="UP000298774"/>
    </source>
</evidence>
<dbReference type="KEGG" id="abf:AMK58_01785"/>
<dbReference type="EMBL" id="JAWXYC010000004">
    <property type="protein sequence ID" value="MDX5952854.1"/>
    <property type="molecule type" value="Genomic_DNA"/>
</dbReference>
<keyword evidence="6" id="KW-1185">Reference proteome</keyword>
<dbReference type="Proteomes" id="UP000298774">
    <property type="component" value="Chromosome"/>
</dbReference>
<name>A0A0P0E9Q9_AZOBR</name>
<dbReference type="RefSeq" id="WP_035683425.1">
    <property type="nucleotide sequence ID" value="NZ_CP012914.1"/>
</dbReference>
<sequence length="382" mass="41707">MPTLGWIVDDAVDFENAAHPLVVGAREPPAFACPFCAASFPSERRRSEHISLEHPIERPLLFVRGRLAPSSVTLRQRCAAGDLAVENCTRIRLRRNGEWEPVAAIDAALARIAASRDGHFQLELENGRRADGASAPARYTVSVLMAEAAELDAVDRLFLERLAADDVTVADVTRFGDALPRDRAAREYGSALADYVLGTLIKDQGRPSGVTLPFERFAEKYKSALAVLHELDRSVAATVTACIRFNLNQFEGDAVRSNVPVLDAAFAALAALARDQAALPTRPHCPGGRRIASCPIDRLTDEVLDAFEALGTHAPRHRRQALIERAESGLLSSQDRSKLLAFSAVFSVQAGDADLSRRALRMLANDGSFARWANRQLRELEP</sequence>
<evidence type="ECO:0000313" key="3">
    <source>
        <dbReference type="EMBL" id="MDX5952854.1"/>
    </source>
</evidence>
<gene>
    <name evidence="4" type="ORF">D3868_09865</name>
    <name evidence="3" type="ORF">SIM66_16880</name>
</gene>
<dbReference type="Proteomes" id="UP001277471">
    <property type="component" value="Unassembled WGS sequence"/>
</dbReference>
<evidence type="ECO:0000256" key="1">
    <source>
        <dbReference type="PROSITE-ProRule" id="PRU00042"/>
    </source>
</evidence>
<dbReference type="PROSITE" id="PS00028">
    <property type="entry name" value="ZINC_FINGER_C2H2_1"/>
    <property type="match status" value="1"/>
</dbReference>
<protein>
    <recommendedName>
        <fullName evidence="2">C2H2-type domain-containing protein</fullName>
    </recommendedName>
</protein>
<accession>A0A0P0E9Q9</accession>
<evidence type="ECO:0000313" key="6">
    <source>
        <dbReference type="Proteomes" id="UP001277471"/>
    </source>
</evidence>
<keyword evidence="1" id="KW-0863">Zinc-finger</keyword>
<keyword evidence="1" id="KW-0479">Metal-binding</keyword>
<dbReference type="InterPro" id="IPR013087">
    <property type="entry name" value="Znf_C2H2_type"/>
</dbReference>
<organism evidence="4 5">
    <name type="scientific">Azospirillum brasilense</name>
    <dbReference type="NCBI Taxonomy" id="192"/>
    <lineage>
        <taxon>Bacteria</taxon>
        <taxon>Pseudomonadati</taxon>
        <taxon>Pseudomonadota</taxon>
        <taxon>Alphaproteobacteria</taxon>
        <taxon>Rhodospirillales</taxon>
        <taxon>Azospirillaceae</taxon>
        <taxon>Azospirillum</taxon>
    </lineage>
</organism>
<dbReference type="PROSITE" id="PS50157">
    <property type="entry name" value="ZINC_FINGER_C2H2_2"/>
    <property type="match status" value="1"/>
</dbReference>
<keyword evidence="1" id="KW-0862">Zinc</keyword>
<evidence type="ECO:0000313" key="4">
    <source>
        <dbReference type="EMBL" id="QCO09311.1"/>
    </source>
</evidence>
<dbReference type="GO" id="GO:0008270">
    <property type="term" value="F:zinc ion binding"/>
    <property type="evidence" value="ECO:0007669"/>
    <property type="project" value="UniProtKB-KW"/>
</dbReference>
<dbReference type="GeneID" id="56450052"/>
<dbReference type="EMBL" id="CP032339">
    <property type="protein sequence ID" value="QCO09311.1"/>
    <property type="molecule type" value="Genomic_DNA"/>
</dbReference>
<evidence type="ECO:0000259" key="2">
    <source>
        <dbReference type="PROSITE" id="PS50157"/>
    </source>
</evidence>
<proteinExistence type="predicted"/>
<feature type="domain" description="C2H2-type" evidence="2">
    <location>
        <begin position="31"/>
        <end position="59"/>
    </location>
</feature>